<evidence type="ECO:0000313" key="2">
    <source>
        <dbReference type="Proteomes" id="UP000680839"/>
    </source>
</evidence>
<dbReference type="RefSeq" id="WP_215621186.1">
    <property type="nucleotide sequence ID" value="NZ_CP076134.1"/>
</dbReference>
<dbReference type="AlphaFoldDB" id="A0A975NDU1"/>
<sequence>MDRRQFVFGIVAAAALSAGARDGRAECGELTSNEFVRELYEKQARLHAANTPLTADEFHALFASDLRKLMQSPRRTPNNMPVGPLLNAFFGWGVLPGTEIKVEKVALVSGNYEGPATVGIDLKYRGESRKVLVHAVRENEVWLVANIIYDSGKSLVSHYRAITAR</sequence>
<dbReference type="Proteomes" id="UP000680839">
    <property type="component" value="Chromosome"/>
</dbReference>
<organism evidence="1 2">
    <name type="scientific">Bradyrhizobium sediminis</name>
    <dbReference type="NCBI Taxonomy" id="2840469"/>
    <lineage>
        <taxon>Bacteria</taxon>
        <taxon>Pseudomonadati</taxon>
        <taxon>Pseudomonadota</taxon>
        <taxon>Alphaproteobacteria</taxon>
        <taxon>Hyphomicrobiales</taxon>
        <taxon>Nitrobacteraceae</taxon>
        <taxon>Bradyrhizobium</taxon>
    </lineage>
</organism>
<protein>
    <recommendedName>
        <fullName evidence="3">DUF3828 domain-containing protein</fullName>
    </recommendedName>
</protein>
<gene>
    <name evidence="1" type="ORF">KMZ29_22065</name>
</gene>
<accession>A0A975NDU1</accession>
<evidence type="ECO:0000313" key="1">
    <source>
        <dbReference type="EMBL" id="QWG12364.1"/>
    </source>
</evidence>
<reference evidence="1" key="1">
    <citation type="submission" date="2021-06" db="EMBL/GenBank/DDBJ databases">
        <title>Bradyrhizobium sp. S2-20-1 Genome sequencing.</title>
        <authorList>
            <person name="Jin L."/>
        </authorList>
    </citation>
    <scope>NUCLEOTIDE SEQUENCE</scope>
    <source>
        <strain evidence="1">S2-20-1</strain>
    </source>
</reference>
<evidence type="ECO:0008006" key="3">
    <source>
        <dbReference type="Google" id="ProtNLM"/>
    </source>
</evidence>
<proteinExistence type="predicted"/>
<dbReference type="EMBL" id="CP076134">
    <property type="protein sequence ID" value="QWG12364.1"/>
    <property type="molecule type" value="Genomic_DNA"/>
</dbReference>
<name>A0A975NDU1_9BRAD</name>